<feature type="compositionally biased region" description="Basic and acidic residues" evidence="2">
    <location>
        <begin position="302"/>
        <end position="311"/>
    </location>
</feature>
<evidence type="ECO:0000256" key="1">
    <source>
        <dbReference type="SAM" id="Coils"/>
    </source>
</evidence>
<feature type="coiled-coil region" evidence="1">
    <location>
        <begin position="74"/>
        <end position="101"/>
    </location>
</feature>
<reference evidence="3" key="1">
    <citation type="submission" date="2022-06" db="EMBL/GenBank/DDBJ databases">
        <title>Genome Sequence of Candolleomyces eurysporus.</title>
        <authorList>
            <person name="Buettner E."/>
        </authorList>
    </citation>
    <scope>NUCLEOTIDE SEQUENCE</scope>
    <source>
        <strain evidence="3">VTCC 930004</strain>
    </source>
</reference>
<protein>
    <submittedName>
        <fullName evidence="3">Uncharacterized protein</fullName>
    </submittedName>
</protein>
<sequence>MRYHHYIPRFIPEDTSCPEPSIRKTKKQRQREARKARKKGQPNPETISVFNLGSRLIESVPIATTFGVMSFYEDASNQEDLEHLEKKLSELEGKAARVIRELHVAAGRQSSDQTFTLPRSDLQLLRKFIFLMHYRSSAVEKTYFQEDHPRNAPIRQWIRHLKKTKGYTTDKEIWLDGLHYYLTTKHSDILNHAKQCPEYGPSQPVGETDVDIPSHQWHALAYESFANNYYLGISSAFFVRPARKAYHHLVLKRTSSAVKLRISPTSIPVSIVNMPFHHYLPQFVLRGFIPEDTACPEPSVQKTKEQSQRETRKPRKNGQSDSETVLAFKMESKSIESVPIATAFGVMNFYQDLSSREDLKRLSELEGEAARIIRELHIAAGRQSSNQTFTLPRSDLKLLRKFIFLMHYRSSAPERTYYQENHPRNALIRQWIRHLKITKGYTTNREIWLDGLHYYLSTKHSDILNHAKQCSNYEPIDLIGETNVDIPSYQWHALAYESFNNNNYLGIWKSHEDSEFVLGNNCYGVWEGTLAGSPLLYKIYVVSPKITIVLKLNMSKTLPSELEDSTLSGHPLGFPQTVYHRGPGALGNILASSKDQVEALQRHLKSPDSDNDQFTFRINQLTVGQTYLVNQVVLENLDHDGLLVFASRHALLSTAQRYDSPEGPFWKQNRGAIAELVRCLKSGASGTLTSSIFEPGASTPGLGNSTSPNPAFVRRFRARLGFGPPTKGEETNQTGTIKVKDGESMEGGTKSLELTNLSGVVYMLSVPLINSH</sequence>
<gene>
    <name evidence="3" type="ORF">H1R20_g13225</name>
</gene>
<dbReference type="InterPro" id="IPR025332">
    <property type="entry name" value="DUF4238"/>
</dbReference>
<keyword evidence="1" id="KW-0175">Coiled coil</keyword>
<comment type="caution">
    <text evidence="3">The sequence shown here is derived from an EMBL/GenBank/DDBJ whole genome shotgun (WGS) entry which is preliminary data.</text>
</comment>
<dbReference type="AlphaFoldDB" id="A0A9W8MCR1"/>
<name>A0A9W8MCR1_9AGAR</name>
<feature type="region of interest" description="Disordered" evidence="2">
    <location>
        <begin position="14"/>
        <end position="45"/>
    </location>
</feature>
<evidence type="ECO:0000256" key="2">
    <source>
        <dbReference type="SAM" id="MobiDB-lite"/>
    </source>
</evidence>
<evidence type="ECO:0000313" key="4">
    <source>
        <dbReference type="Proteomes" id="UP001140091"/>
    </source>
</evidence>
<evidence type="ECO:0000313" key="3">
    <source>
        <dbReference type="EMBL" id="KAJ2923874.1"/>
    </source>
</evidence>
<organism evidence="3 4">
    <name type="scientific">Candolleomyces eurysporus</name>
    <dbReference type="NCBI Taxonomy" id="2828524"/>
    <lineage>
        <taxon>Eukaryota</taxon>
        <taxon>Fungi</taxon>
        <taxon>Dikarya</taxon>
        <taxon>Basidiomycota</taxon>
        <taxon>Agaricomycotina</taxon>
        <taxon>Agaricomycetes</taxon>
        <taxon>Agaricomycetidae</taxon>
        <taxon>Agaricales</taxon>
        <taxon>Agaricineae</taxon>
        <taxon>Psathyrellaceae</taxon>
        <taxon>Candolleomyces</taxon>
    </lineage>
</organism>
<feature type="non-terminal residue" evidence="3">
    <location>
        <position position="772"/>
    </location>
</feature>
<feature type="compositionally biased region" description="Basic residues" evidence="2">
    <location>
        <begin position="23"/>
        <end position="40"/>
    </location>
</feature>
<accession>A0A9W8MCR1</accession>
<dbReference type="Proteomes" id="UP001140091">
    <property type="component" value="Unassembled WGS sequence"/>
</dbReference>
<feature type="region of interest" description="Disordered" evidence="2">
    <location>
        <begin position="295"/>
        <end position="323"/>
    </location>
</feature>
<proteinExistence type="predicted"/>
<dbReference type="OrthoDB" id="5340163at2759"/>
<dbReference type="Pfam" id="PF14022">
    <property type="entry name" value="DUF4238"/>
    <property type="match status" value="2"/>
</dbReference>
<keyword evidence="4" id="KW-1185">Reference proteome</keyword>
<dbReference type="EMBL" id="JANBPK010001269">
    <property type="protein sequence ID" value="KAJ2923874.1"/>
    <property type="molecule type" value="Genomic_DNA"/>
</dbReference>